<feature type="region of interest" description="Disordered" evidence="1">
    <location>
        <begin position="133"/>
        <end position="221"/>
    </location>
</feature>
<dbReference type="OrthoDB" id="9940536at2759"/>
<feature type="compositionally biased region" description="Basic and acidic residues" evidence="1">
    <location>
        <begin position="147"/>
        <end position="169"/>
    </location>
</feature>
<organism evidence="2 3">
    <name type="scientific">Synaphobranchus kaupii</name>
    <name type="common">Kaup's arrowtooth eel</name>
    <dbReference type="NCBI Taxonomy" id="118154"/>
    <lineage>
        <taxon>Eukaryota</taxon>
        <taxon>Metazoa</taxon>
        <taxon>Chordata</taxon>
        <taxon>Craniata</taxon>
        <taxon>Vertebrata</taxon>
        <taxon>Euteleostomi</taxon>
        <taxon>Actinopterygii</taxon>
        <taxon>Neopterygii</taxon>
        <taxon>Teleostei</taxon>
        <taxon>Anguilliformes</taxon>
        <taxon>Synaphobranchidae</taxon>
        <taxon>Synaphobranchus</taxon>
    </lineage>
</organism>
<dbReference type="Proteomes" id="UP001152622">
    <property type="component" value="Chromosome 21"/>
</dbReference>
<name>A0A9Q1EAC0_SYNKA</name>
<accession>A0A9Q1EAC0</accession>
<reference evidence="2" key="1">
    <citation type="journal article" date="2023" name="Science">
        <title>Genome structures resolve the early diversification of teleost fishes.</title>
        <authorList>
            <person name="Parey E."/>
            <person name="Louis A."/>
            <person name="Montfort J."/>
            <person name="Bouchez O."/>
            <person name="Roques C."/>
            <person name="Iampietro C."/>
            <person name="Lluch J."/>
            <person name="Castinel A."/>
            <person name="Donnadieu C."/>
            <person name="Desvignes T."/>
            <person name="Floi Bucao C."/>
            <person name="Jouanno E."/>
            <person name="Wen M."/>
            <person name="Mejri S."/>
            <person name="Dirks R."/>
            <person name="Jansen H."/>
            <person name="Henkel C."/>
            <person name="Chen W.J."/>
            <person name="Zahm M."/>
            <person name="Cabau C."/>
            <person name="Klopp C."/>
            <person name="Thompson A.W."/>
            <person name="Robinson-Rechavi M."/>
            <person name="Braasch I."/>
            <person name="Lecointre G."/>
            <person name="Bobe J."/>
            <person name="Postlethwait J.H."/>
            <person name="Berthelot C."/>
            <person name="Roest Crollius H."/>
            <person name="Guiguen Y."/>
        </authorList>
    </citation>
    <scope>NUCLEOTIDE SEQUENCE</scope>
    <source>
        <strain evidence="2">WJC10195</strain>
    </source>
</reference>
<proteinExistence type="predicted"/>
<keyword evidence="3" id="KW-1185">Reference proteome</keyword>
<feature type="compositionally biased region" description="Polar residues" evidence="1">
    <location>
        <begin position="76"/>
        <end position="93"/>
    </location>
</feature>
<evidence type="ECO:0000313" key="2">
    <source>
        <dbReference type="EMBL" id="KAJ8335106.1"/>
    </source>
</evidence>
<comment type="caution">
    <text evidence="2">The sequence shown here is derived from an EMBL/GenBank/DDBJ whole genome shotgun (WGS) entry which is preliminary data.</text>
</comment>
<evidence type="ECO:0000313" key="3">
    <source>
        <dbReference type="Proteomes" id="UP001152622"/>
    </source>
</evidence>
<dbReference type="AlphaFoldDB" id="A0A9Q1EAC0"/>
<gene>
    <name evidence="2" type="ORF">SKAU_G00407450</name>
</gene>
<evidence type="ECO:0008006" key="4">
    <source>
        <dbReference type="Google" id="ProtNLM"/>
    </source>
</evidence>
<sequence length="221" mass="24156">MKQIQRSCVYLLHLRMGCGSSKITMVRPVNRSGCEDSFGAFPRGDSAVSKHTNDSGLGLEAGEGEAHLRRALPTLSPLTVPSSAPGSSRETSSDILQQLRNQGILLAPSTLGGAGEAYSLMDSTDRVLQKPPARLQSLKEQPITNKENIEGKMTSVEERRKVKEAELRQRLRSARLRSNAKLNEEEDEDEDGRAPDTPTQGLGGAELETDSTFLQHPNEEF</sequence>
<feature type="region of interest" description="Disordered" evidence="1">
    <location>
        <begin position="74"/>
        <end position="93"/>
    </location>
</feature>
<protein>
    <recommendedName>
        <fullName evidence="4">Stathmin domain containing 1</fullName>
    </recommendedName>
</protein>
<evidence type="ECO:0000256" key="1">
    <source>
        <dbReference type="SAM" id="MobiDB-lite"/>
    </source>
</evidence>
<dbReference type="EMBL" id="JAINUF010000021">
    <property type="protein sequence ID" value="KAJ8335106.1"/>
    <property type="molecule type" value="Genomic_DNA"/>
</dbReference>